<sequence length="104" mass="11646">MVRSWQRGPSPVIFVFLFTFSFMFSFGPPIGSYRPAAITTTPLLSLLPPYLLSIRSGFVDTSVHLQAPTTPESHGISCHVKIDSTQWFPWMGVRLQICCCSGHR</sequence>
<dbReference type="EMBL" id="OIVN01006404">
    <property type="protein sequence ID" value="SPD32471.1"/>
    <property type="molecule type" value="Genomic_DNA"/>
</dbReference>
<gene>
    <name evidence="2" type="ORF">FSB_LOCUS60353</name>
</gene>
<accession>A0A2N9J7X6</accession>
<name>A0A2N9J7X6_FAGSY</name>
<organism evidence="2">
    <name type="scientific">Fagus sylvatica</name>
    <name type="common">Beechnut</name>
    <dbReference type="NCBI Taxonomy" id="28930"/>
    <lineage>
        <taxon>Eukaryota</taxon>
        <taxon>Viridiplantae</taxon>
        <taxon>Streptophyta</taxon>
        <taxon>Embryophyta</taxon>
        <taxon>Tracheophyta</taxon>
        <taxon>Spermatophyta</taxon>
        <taxon>Magnoliopsida</taxon>
        <taxon>eudicotyledons</taxon>
        <taxon>Gunneridae</taxon>
        <taxon>Pentapetalae</taxon>
        <taxon>rosids</taxon>
        <taxon>fabids</taxon>
        <taxon>Fagales</taxon>
        <taxon>Fagaceae</taxon>
        <taxon>Fagus</taxon>
    </lineage>
</organism>
<protein>
    <submittedName>
        <fullName evidence="2">Uncharacterized protein</fullName>
    </submittedName>
</protein>
<reference evidence="2" key="1">
    <citation type="submission" date="2018-02" db="EMBL/GenBank/DDBJ databases">
        <authorList>
            <person name="Cohen D.B."/>
            <person name="Kent A.D."/>
        </authorList>
    </citation>
    <scope>NUCLEOTIDE SEQUENCE</scope>
</reference>
<dbReference type="AlphaFoldDB" id="A0A2N9J7X6"/>
<evidence type="ECO:0000313" key="2">
    <source>
        <dbReference type="EMBL" id="SPD32471.1"/>
    </source>
</evidence>
<keyword evidence="1" id="KW-1133">Transmembrane helix</keyword>
<keyword evidence="1" id="KW-0812">Transmembrane</keyword>
<keyword evidence="1" id="KW-0472">Membrane</keyword>
<feature type="transmembrane region" description="Helical" evidence="1">
    <location>
        <begin position="12"/>
        <end position="31"/>
    </location>
</feature>
<evidence type="ECO:0000256" key="1">
    <source>
        <dbReference type="SAM" id="Phobius"/>
    </source>
</evidence>
<proteinExistence type="predicted"/>